<dbReference type="CDD" id="cd00093">
    <property type="entry name" value="HTH_XRE"/>
    <property type="match status" value="1"/>
</dbReference>
<dbReference type="Pfam" id="PF13413">
    <property type="entry name" value="HTH_25"/>
    <property type="match status" value="1"/>
</dbReference>
<sequence length="332" mass="34049">MPLDMGGVTQLKFPDEGSEVDQASAPSLTTGDNVGAALKAVREHLGLSLEEVAEATRVRRTYLAAIEDMRLDTLPSRPFAVGYVRAYAKALNLDGEAAVNRFKIDSPDPDQVLRGPVGVEKKADPRFAMAAVAGVVILAAILAWNVARRVLEPAPQQAQTGIQSAPVAPPTPDANSGAVSLGAPLPAPVESTTPKPYVTPGLEDSVASGGSADAAIAVAKARAAAKAAEDARPDDTIVLGSPFKANGAVMGANPEESLVTLQARKSGALVVRSPDGQVYFARQLNAGEAYRAPAVKGLVADVSDPAAFEVFVGGSSKGVLPAAQTSIGKLVD</sequence>
<dbReference type="PANTHER" id="PTHR34475">
    <property type="match status" value="1"/>
</dbReference>
<evidence type="ECO:0000256" key="1">
    <source>
        <dbReference type="SAM" id="MobiDB-lite"/>
    </source>
</evidence>
<gene>
    <name evidence="3" type="ORF">ABOZ73_13300</name>
</gene>
<feature type="domain" description="HTH cro/C1-type" evidence="2">
    <location>
        <begin position="38"/>
        <end position="67"/>
    </location>
</feature>
<dbReference type="EMBL" id="CP158375">
    <property type="protein sequence ID" value="XDO95769.1"/>
    <property type="molecule type" value="Genomic_DNA"/>
</dbReference>
<evidence type="ECO:0000259" key="2">
    <source>
        <dbReference type="PROSITE" id="PS50943"/>
    </source>
</evidence>
<feature type="region of interest" description="Disordered" evidence="1">
    <location>
        <begin position="1"/>
        <end position="29"/>
    </location>
</feature>
<name>A0AB39KQ46_9CAUL</name>
<dbReference type="SUPFAM" id="SSF47413">
    <property type="entry name" value="lambda repressor-like DNA-binding domains"/>
    <property type="match status" value="1"/>
</dbReference>
<proteinExistence type="predicted"/>
<dbReference type="InterPro" id="IPR001387">
    <property type="entry name" value="Cro/C1-type_HTH"/>
</dbReference>
<dbReference type="InterPro" id="IPR050400">
    <property type="entry name" value="Bact_Cytoskel_RodZ"/>
</dbReference>
<dbReference type="GO" id="GO:0003677">
    <property type="term" value="F:DNA binding"/>
    <property type="evidence" value="ECO:0007669"/>
    <property type="project" value="InterPro"/>
</dbReference>
<organism evidence="3">
    <name type="scientific">Caulobacter sp. 73W</name>
    <dbReference type="NCBI Taxonomy" id="3161137"/>
    <lineage>
        <taxon>Bacteria</taxon>
        <taxon>Pseudomonadati</taxon>
        <taxon>Pseudomonadota</taxon>
        <taxon>Alphaproteobacteria</taxon>
        <taxon>Caulobacterales</taxon>
        <taxon>Caulobacteraceae</taxon>
        <taxon>Caulobacter</taxon>
    </lineage>
</organism>
<dbReference type="PANTHER" id="PTHR34475:SF1">
    <property type="entry name" value="CYTOSKELETON PROTEIN RODZ"/>
    <property type="match status" value="1"/>
</dbReference>
<evidence type="ECO:0000313" key="3">
    <source>
        <dbReference type="EMBL" id="XDO95769.1"/>
    </source>
</evidence>
<dbReference type="PROSITE" id="PS50943">
    <property type="entry name" value="HTH_CROC1"/>
    <property type="match status" value="1"/>
</dbReference>
<dbReference type="AlphaFoldDB" id="A0AB39KQ46"/>
<dbReference type="SMART" id="SM00530">
    <property type="entry name" value="HTH_XRE"/>
    <property type="match status" value="1"/>
</dbReference>
<protein>
    <submittedName>
        <fullName evidence="3">Helix-turn-helix domain-containing protein</fullName>
    </submittedName>
</protein>
<reference evidence="3" key="1">
    <citation type="submission" date="2024-06" db="EMBL/GenBank/DDBJ databases">
        <title>Caulobacter inopinatus, sp. nov.</title>
        <authorList>
            <person name="Donachie S.P."/>
        </authorList>
    </citation>
    <scope>NUCLEOTIDE SEQUENCE</scope>
    <source>
        <strain evidence="3">73W</strain>
    </source>
</reference>
<accession>A0AB39KQ46</accession>
<dbReference type="Gene3D" id="1.10.260.40">
    <property type="entry name" value="lambda repressor-like DNA-binding domains"/>
    <property type="match status" value="1"/>
</dbReference>
<dbReference type="InterPro" id="IPR010982">
    <property type="entry name" value="Lambda_DNA-bd_dom_sf"/>
</dbReference>
<feature type="region of interest" description="Disordered" evidence="1">
    <location>
        <begin position="161"/>
        <end position="195"/>
    </location>
</feature>
<dbReference type="RefSeq" id="WP_369058612.1">
    <property type="nucleotide sequence ID" value="NZ_CP158375.1"/>
</dbReference>